<sequence>MNSNNSNVQLSDLVYDAKQVYGIYYVQTSGLLFGKIMLATSQLSIQRICFSQVIKSFTTFAQFGIIGLLEGNTSVSESNILLNILSVDIMSNFGTVALASSACIYLNAQNLQISLMIIKNNGVNISPFLASYQGINCTIQNSSVENSSLNIEMYSGAFVGYANSLVILKFCQVNSTNVQSKNNAGGFIGCSLNQTIAQFCLVTNSNIMSGKHAGGIIGLGQRNVSILNSSVEYCNISYGVHVGGVLGFLEESTIFILSNVTVLNISVNALSDCGGLVGNVNRYSNLMISEVMVSNSNISSPGGSVGGFIGCFGRQSEILNMKLVTSKINSITITCTGSCGLFMGLVPGGPTYTVSTSMSYGDNYINNNKRQNCANFVATCNLSTNISLPDIYNQITFEQEYIQSYLIQCNQPLYFTSFDIQAVTNVVSKSDFSSGFVFPTAQVVTNAFLNIEDSVYSSTIQPLFQSQNDFSQVKIQIGTQVVGSGSLLTPSTTLTLTNVNILSKMGSTLTVNASYKMYLLQIKSIKTVVNNFCLNLDTSSASQGAIELIDSISGVFNVTNYQILGNYITLGQIALGAVFINSSTVDFKNITVTPRSYNPGNLSSFLFINVNNSIVQFSLINIVLGNVTNPQVMNFLSTTPTLQFQFGGLIMNSNNSNVQLSDLVYDAKQVYGIYYVQTSGLLFGKIMLATSQLSIQRICFSQVIKSFTTFAQFGIIGILEGNTSVSESNILLNILSVDIMSNFGTVALASSACIYLNAQNLQISLMIIKNNGVNISPFLASYQGINCTIQNSSVENSSLNIEMYSGAFVGYANSLVILKFCQVNSTNVQSKNNAGGFIGCSLNQTIAQFCLVTNSNIMSGKHAGGIIGLGQRNVSILNSSVEYCNISYGVHVGGVLGFLEESTIFILSNVTVLNISVNALSDCGGLVGNVNRYSNLMISEVMVSNSNISSPGGSVGGFIGCFGRQSEILNMKLVTSKINSITITCTGSCGLFMGLVPGGPTYTVSTSMSYGDNYINNNKRQNCANFAATC</sequence>
<dbReference type="AlphaFoldDB" id="A0AA86PLF4"/>
<gene>
    <name evidence="1" type="ORF">HINF_LOCUS25029</name>
    <name evidence="2" type="ORF">HINF_LOCUS33675</name>
</gene>
<protein>
    <submittedName>
        <fullName evidence="1">Uncharacterized protein</fullName>
    </submittedName>
</protein>
<comment type="caution">
    <text evidence="1">The sequence shown here is derived from an EMBL/GenBank/DDBJ whole genome shotgun (WGS) entry which is preliminary data.</text>
</comment>
<dbReference type="InterPro" id="IPR006626">
    <property type="entry name" value="PbH1"/>
</dbReference>
<evidence type="ECO:0000313" key="1">
    <source>
        <dbReference type="EMBL" id="CAI9937384.1"/>
    </source>
</evidence>
<dbReference type="EMBL" id="CAXDID020000118">
    <property type="protein sequence ID" value="CAL6030798.1"/>
    <property type="molecule type" value="Genomic_DNA"/>
</dbReference>
<dbReference type="EMBL" id="CATOUU010000646">
    <property type="protein sequence ID" value="CAI9937384.1"/>
    <property type="molecule type" value="Genomic_DNA"/>
</dbReference>
<evidence type="ECO:0000313" key="2">
    <source>
        <dbReference type="EMBL" id="CAL6030798.1"/>
    </source>
</evidence>
<dbReference type="SMART" id="SM00710">
    <property type="entry name" value="PbH1"/>
    <property type="match status" value="6"/>
</dbReference>
<reference evidence="2 3" key="2">
    <citation type="submission" date="2024-07" db="EMBL/GenBank/DDBJ databases">
        <authorList>
            <person name="Akdeniz Z."/>
        </authorList>
    </citation>
    <scope>NUCLEOTIDE SEQUENCE [LARGE SCALE GENOMIC DNA]</scope>
</reference>
<reference evidence="1" key="1">
    <citation type="submission" date="2023-06" db="EMBL/GenBank/DDBJ databases">
        <authorList>
            <person name="Kurt Z."/>
        </authorList>
    </citation>
    <scope>NUCLEOTIDE SEQUENCE</scope>
</reference>
<proteinExistence type="predicted"/>
<dbReference type="Proteomes" id="UP001642409">
    <property type="component" value="Unassembled WGS sequence"/>
</dbReference>
<accession>A0AA86PLF4</accession>
<keyword evidence="3" id="KW-1185">Reference proteome</keyword>
<organism evidence="1">
    <name type="scientific">Hexamita inflata</name>
    <dbReference type="NCBI Taxonomy" id="28002"/>
    <lineage>
        <taxon>Eukaryota</taxon>
        <taxon>Metamonada</taxon>
        <taxon>Diplomonadida</taxon>
        <taxon>Hexamitidae</taxon>
        <taxon>Hexamitinae</taxon>
        <taxon>Hexamita</taxon>
    </lineage>
</organism>
<name>A0AA86PLF4_9EUKA</name>
<evidence type="ECO:0000313" key="3">
    <source>
        <dbReference type="Proteomes" id="UP001642409"/>
    </source>
</evidence>